<evidence type="ECO:0000313" key="10">
    <source>
        <dbReference type="Proteomes" id="UP001220962"/>
    </source>
</evidence>
<feature type="transmembrane region" description="Helical" evidence="7">
    <location>
        <begin position="38"/>
        <end position="56"/>
    </location>
</feature>
<feature type="transmembrane region" description="Helical" evidence="7">
    <location>
        <begin position="124"/>
        <end position="144"/>
    </location>
</feature>
<evidence type="ECO:0000256" key="4">
    <source>
        <dbReference type="ARBA" id="ARBA00022692"/>
    </source>
</evidence>
<feature type="domain" description="EamA" evidence="8">
    <location>
        <begin position="153"/>
        <end position="289"/>
    </location>
</feature>
<evidence type="ECO:0000313" key="9">
    <source>
        <dbReference type="EMBL" id="WDH80400.1"/>
    </source>
</evidence>
<dbReference type="Proteomes" id="UP001220962">
    <property type="component" value="Chromosome"/>
</dbReference>
<feature type="domain" description="EamA" evidence="8">
    <location>
        <begin position="9"/>
        <end position="141"/>
    </location>
</feature>
<feature type="transmembrane region" description="Helical" evidence="7">
    <location>
        <begin position="272"/>
        <end position="289"/>
    </location>
</feature>
<feature type="transmembrane region" description="Helical" evidence="7">
    <location>
        <begin position="68"/>
        <end position="85"/>
    </location>
</feature>
<keyword evidence="6 7" id="KW-0472">Membrane</keyword>
<dbReference type="EMBL" id="CP118101">
    <property type="protein sequence ID" value="WDH80400.1"/>
    <property type="molecule type" value="Genomic_DNA"/>
</dbReference>
<dbReference type="Pfam" id="PF00892">
    <property type="entry name" value="EamA"/>
    <property type="match status" value="2"/>
</dbReference>
<feature type="transmembrane region" description="Helical" evidence="7">
    <location>
        <begin position="218"/>
        <end position="237"/>
    </location>
</feature>
<keyword evidence="3" id="KW-1003">Cell membrane</keyword>
<evidence type="ECO:0000256" key="6">
    <source>
        <dbReference type="ARBA" id="ARBA00023136"/>
    </source>
</evidence>
<feature type="transmembrane region" description="Helical" evidence="7">
    <location>
        <begin position="189"/>
        <end position="206"/>
    </location>
</feature>
<feature type="transmembrane region" description="Helical" evidence="7">
    <location>
        <begin position="150"/>
        <end position="168"/>
    </location>
</feature>
<dbReference type="InterPro" id="IPR000620">
    <property type="entry name" value="EamA_dom"/>
</dbReference>
<sequence>MIQQQARSTGHILAMFTIFIWGTTFVSTKLLLSDFNPIEVLFLRFLIGYFILLLLYPRTVKTSSIKEELLFAGAGLSGVTLYFLLENIALTLTLAASVGIIVSIAPFFTALFAHFFLEGEKLSVSFIVGFIIALIGILLIGFNGSFVLKLNPLGDFLAILAPIFWAIYSVLMKKISERNYHTIGSTRKVFFYGLIFMLPTLLLFDIDLSFSKLTEPMSLLHLLYLGIGASALCFVTWNRAVGILGAVKTSIYIYFVPVITVIASHLVLSEPLSWAIVIGAVLTLVGSFISERRTKPQYSNH</sequence>
<evidence type="ECO:0000256" key="3">
    <source>
        <dbReference type="ARBA" id="ARBA00022475"/>
    </source>
</evidence>
<evidence type="ECO:0000256" key="7">
    <source>
        <dbReference type="SAM" id="Phobius"/>
    </source>
</evidence>
<comment type="similarity">
    <text evidence="2">Belongs to the EamA transporter family.</text>
</comment>
<dbReference type="AlphaFoldDB" id="A0AAX3MVG4"/>
<evidence type="ECO:0000259" key="8">
    <source>
        <dbReference type="Pfam" id="PF00892"/>
    </source>
</evidence>
<dbReference type="InterPro" id="IPR037185">
    <property type="entry name" value="EmrE-like"/>
</dbReference>
<dbReference type="InterPro" id="IPR050638">
    <property type="entry name" value="AA-Vitamin_Transporters"/>
</dbReference>
<proteinExistence type="inferred from homology"/>
<dbReference type="SUPFAM" id="SSF103481">
    <property type="entry name" value="Multidrug resistance efflux transporter EmrE"/>
    <property type="match status" value="2"/>
</dbReference>
<accession>A0AAX3MVG4</accession>
<protein>
    <submittedName>
        <fullName evidence="9">DMT family transporter</fullName>
    </submittedName>
</protein>
<dbReference type="GO" id="GO:0005886">
    <property type="term" value="C:plasma membrane"/>
    <property type="evidence" value="ECO:0007669"/>
    <property type="project" value="UniProtKB-SubCell"/>
</dbReference>
<dbReference type="PANTHER" id="PTHR32322">
    <property type="entry name" value="INNER MEMBRANE TRANSPORTER"/>
    <property type="match status" value="1"/>
</dbReference>
<feature type="transmembrane region" description="Helical" evidence="7">
    <location>
        <begin position="249"/>
        <end position="266"/>
    </location>
</feature>
<feature type="transmembrane region" description="Helical" evidence="7">
    <location>
        <begin position="91"/>
        <end position="117"/>
    </location>
</feature>
<evidence type="ECO:0000256" key="2">
    <source>
        <dbReference type="ARBA" id="ARBA00007362"/>
    </source>
</evidence>
<evidence type="ECO:0000256" key="1">
    <source>
        <dbReference type="ARBA" id="ARBA00004651"/>
    </source>
</evidence>
<gene>
    <name evidence="9" type="ORF">PUW23_12550</name>
</gene>
<evidence type="ECO:0000256" key="5">
    <source>
        <dbReference type="ARBA" id="ARBA00022989"/>
    </source>
</evidence>
<name>A0AAX3MVG4_9BACL</name>
<keyword evidence="5 7" id="KW-1133">Transmembrane helix</keyword>
<comment type="subcellular location">
    <subcellularLocation>
        <location evidence="1">Cell membrane</location>
        <topology evidence="1">Multi-pass membrane protein</topology>
    </subcellularLocation>
</comment>
<keyword evidence="4 7" id="KW-0812">Transmembrane</keyword>
<dbReference type="PANTHER" id="PTHR32322:SF18">
    <property type="entry name" value="S-ADENOSYLMETHIONINE_S-ADENOSYLHOMOCYSTEINE TRANSPORTER"/>
    <property type="match status" value="1"/>
</dbReference>
<organism evidence="9 10">
    <name type="scientific">Paenibacillus urinalis</name>
    <dbReference type="NCBI Taxonomy" id="521520"/>
    <lineage>
        <taxon>Bacteria</taxon>
        <taxon>Bacillati</taxon>
        <taxon>Bacillota</taxon>
        <taxon>Bacilli</taxon>
        <taxon>Bacillales</taxon>
        <taxon>Paenibacillaceae</taxon>
        <taxon>Paenibacillus</taxon>
    </lineage>
</organism>
<reference evidence="9" key="1">
    <citation type="submission" date="2023-02" db="EMBL/GenBank/DDBJ databases">
        <title>Pathogen: clinical or host-associated sample.</title>
        <authorList>
            <person name="Hergert J."/>
            <person name="Casey R."/>
            <person name="Wagner J."/>
            <person name="Young E.L."/>
            <person name="Oakeson K.F."/>
        </authorList>
    </citation>
    <scope>NUCLEOTIDE SEQUENCE</scope>
    <source>
        <strain evidence="9">2022CK-00830</strain>
    </source>
</reference>
<feature type="transmembrane region" description="Helical" evidence="7">
    <location>
        <begin position="12"/>
        <end position="32"/>
    </location>
</feature>